<evidence type="ECO:0000313" key="2">
    <source>
        <dbReference type="Proteomes" id="UP000814243"/>
    </source>
</evidence>
<proteinExistence type="predicted"/>
<organism evidence="1 2">
    <name type="scientific">Spodoptera exigua</name>
    <name type="common">Beet armyworm</name>
    <name type="synonym">Noctua fulgens</name>
    <dbReference type="NCBI Taxonomy" id="7107"/>
    <lineage>
        <taxon>Eukaryota</taxon>
        <taxon>Metazoa</taxon>
        <taxon>Ecdysozoa</taxon>
        <taxon>Arthropoda</taxon>
        <taxon>Hexapoda</taxon>
        <taxon>Insecta</taxon>
        <taxon>Pterygota</taxon>
        <taxon>Neoptera</taxon>
        <taxon>Endopterygota</taxon>
        <taxon>Lepidoptera</taxon>
        <taxon>Glossata</taxon>
        <taxon>Ditrysia</taxon>
        <taxon>Noctuoidea</taxon>
        <taxon>Noctuidae</taxon>
        <taxon>Amphipyrinae</taxon>
        <taxon>Spodoptera</taxon>
    </lineage>
</organism>
<evidence type="ECO:0000313" key="1">
    <source>
        <dbReference type="EMBL" id="KAH9637120.1"/>
    </source>
</evidence>
<dbReference type="AlphaFoldDB" id="A0A922MH59"/>
<comment type="caution">
    <text evidence="1">The sequence shown here is derived from an EMBL/GenBank/DDBJ whole genome shotgun (WGS) entry which is preliminary data.</text>
</comment>
<dbReference type="EMBL" id="JACEFF010000449">
    <property type="protein sequence ID" value="KAH9637120.1"/>
    <property type="molecule type" value="Genomic_DNA"/>
</dbReference>
<dbReference type="Proteomes" id="UP000814243">
    <property type="component" value="Unassembled WGS sequence"/>
</dbReference>
<reference evidence="1" key="1">
    <citation type="journal article" date="2021" name="G3 (Bethesda)">
        <title>Genome and transcriptome analysis of the beet armyworm Spodoptera exigua reveals targets for pest control. .</title>
        <authorList>
            <person name="Simon S."/>
            <person name="Breeschoten T."/>
            <person name="Jansen H.J."/>
            <person name="Dirks R.P."/>
            <person name="Schranz M.E."/>
            <person name="Ros V.I.D."/>
        </authorList>
    </citation>
    <scope>NUCLEOTIDE SEQUENCE</scope>
    <source>
        <strain evidence="1">TB_SE_WUR_2020</strain>
    </source>
</reference>
<protein>
    <submittedName>
        <fullName evidence="1">Uncharacterized protein</fullName>
    </submittedName>
</protein>
<gene>
    <name evidence="1" type="ORF">HF086_016142</name>
</gene>
<accession>A0A922MH59</accession>
<name>A0A922MH59_SPOEX</name>
<sequence>MKICFLTKTLLYHENLISLQSCFIGVVIVHSAVSNSLSNSNRQYLPNYLHYDLDNIARQGNSHGSNLNSKNIARVGNSYNPYQSLRNTLPDSKDDNSYLVTNYRKGGTEEAEQEENPSNIQFPEEKVASNEYDVPSEYPTQHQEFSSLFGYLNPYYPNYHYNDLGAPKKVNQYPEIGNRFGVGGGGGVHGGAGIGFSAGINAGAGIGAGAGAGAYGGGGGYGYGYPAYYGR</sequence>